<proteinExistence type="predicted"/>
<dbReference type="InterPro" id="IPR001890">
    <property type="entry name" value="RNA-binding_CRM"/>
</dbReference>
<dbReference type="SMART" id="SM01103">
    <property type="entry name" value="CRS1_YhbY"/>
    <property type="match status" value="1"/>
</dbReference>
<feature type="domain" description="CRM" evidence="3">
    <location>
        <begin position="13"/>
        <end position="112"/>
    </location>
</feature>
<evidence type="ECO:0000256" key="2">
    <source>
        <dbReference type="PROSITE-ProRule" id="PRU00626"/>
    </source>
</evidence>
<dbReference type="TAIR" id="AT2G21350"/>
<dbReference type="PANTHER" id="PTHR47714">
    <property type="entry name" value="CRS1/YHBY DOMAIN CONTAINING PROTEIN, EXPRESSED"/>
    <property type="match status" value="1"/>
</dbReference>
<dbReference type="PROSITE" id="PS51295">
    <property type="entry name" value="CRM"/>
    <property type="match status" value="1"/>
</dbReference>
<dbReference type="PhylomeDB" id="Q9SJU2"/>
<name>Q9SJU2_ARATH</name>
<dbReference type="GO" id="GO:0003723">
    <property type="term" value="F:RNA binding"/>
    <property type="evidence" value="ECO:0007669"/>
    <property type="project" value="UniProtKB-UniRule"/>
</dbReference>
<dbReference type="EMBL" id="AC006841">
    <property type="protein sequence ID" value="AAD23683.1"/>
    <property type="molecule type" value="Genomic_DNA"/>
</dbReference>
<reference evidence="4" key="3">
    <citation type="submission" date="2002-02" db="EMBL/GenBank/DDBJ databases">
        <authorList>
            <person name="Town C.D."/>
            <person name="Kaul S."/>
        </authorList>
    </citation>
    <scope>NUCLEOTIDE SEQUENCE</scope>
</reference>
<dbReference type="PANTHER" id="PTHR47714:SF1">
    <property type="entry name" value="RNA-BINDING CRS1 _ YHBY (CRM) DOMAIN PROTEIN"/>
    <property type="match status" value="1"/>
</dbReference>
<evidence type="ECO:0000313" key="4">
    <source>
        <dbReference type="EMBL" id="AAD23683.1"/>
    </source>
</evidence>
<accession>Q9SJU2</accession>
<reference evidence="4" key="2">
    <citation type="submission" date="2000-03" db="EMBL/GenBank/DDBJ databases">
        <authorList>
            <person name="Lin X."/>
            <person name="Kaul S."/>
            <person name="Shea T.P."/>
            <person name="Fujii C.Y."/>
            <person name="Shen M."/>
            <person name="VanAken S.E."/>
            <person name="Barnstead M.E."/>
            <person name="Mason T.M."/>
            <person name="Bowman C.L."/>
            <person name="Ronning C.M."/>
            <person name="Benito M.-I."/>
            <person name="Carrera A.J."/>
            <person name="Creasy T.H."/>
            <person name="Buell C.R."/>
            <person name="Town C.D."/>
            <person name="Nierman W.C."/>
            <person name="Fraser C.M."/>
            <person name="Venter J.C."/>
        </authorList>
    </citation>
    <scope>NUCLEOTIDE SEQUENCE</scope>
</reference>
<dbReference type="GO" id="GO:0005739">
    <property type="term" value="C:mitochondrion"/>
    <property type="evidence" value="ECO:0007005"/>
    <property type="project" value="TAIR"/>
</dbReference>
<sequence length="151" mass="16963">MVSMRENRRSSALELSAKEKRKLASYAHHLGDKLKSQLVGKSGVTDSVVLSFVETLEKNELLKVKIHRTCPGELEDMILRLEEATGSVSVGQIARTVILYRPSPTKLKADEDKKRNEEGITGVEAGPINAKTFLFSRIHFHVLKEYNLETE</sequence>
<dbReference type="SUPFAM" id="SSF75471">
    <property type="entry name" value="YhbY-like"/>
    <property type="match status" value="1"/>
</dbReference>
<evidence type="ECO:0000259" key="3">
    <source>
        <dbReference type="PROSITE" id="PS51295"/>
    </source>
</evidence>
<dbReference type="PIR" id="C84600">
    <property type="entry name" value="C84600"/>
</dbReference>
<dbReference type="FunFam" id="3.30.110.60:FF:000004">
    <property type="entry name" value="RNA-binding CRS1 / YhbY (CRM) domain protein"/>
    <property type="match status" value="1"/>
</dbReference>
<dbReference type="Pfam" id="PF01985">
    <property type="entry name" value="CRS1_YhbY"/>
    <property type="match status" value="1"/>
</dbReference>
<dbReference type="AlphaFoldDB" id="Q9SJU2"/>
<dbReference type="ExpressionAtlas" id="Q9SJU2">
    <property type="expression patterns" value="baseline and differential"/>
</dbReference>
<dbReference type="InterPro" id="IPR035920">
    <property type="entry name" value="YhbY-like_sf"/>
</dbReference>
<organism evidence="4">
    <name type="scientific">Arabidopsis thaliana</name>
    <name type="common">Mouse-ear cress</name>
    <dbReference type="NCBI Taxonomy" id="3702"/>
    <lineage>
        <taxon>Eukaryota</taxon>
        <taxon>Viridiplantae</taxon>
        <taxon>Streptophyta</taxon>
        <taxon>Embryophyta</taxon>
        <taxon>Tracheophyta</taxon>
        <taxon>Spermatophyta</taxon>
        <taxon>Magnoliopsida</taxon>
        <taxon>eudicotyledons</taxon>
        <taxon>Gunneridae</taxon>
        <taxon>Pentapetalae</taxon>
        <taxon>rosids</taxon>
        <taxon>malvids</taxon>
        <taxon>Brassicales</taxon>
        <taxon>Brassicaceae</taxon>
        <taxon>Camelineae</taxon>
        <taxon>Arabidopsis</taxon>
    </lineage>
</organism>
<reference key="1">
    <citation type="journal article" date="1999" name="Nature">
        <title>Sequence and analysis of chromosome 2 of the plant Arabidopsis thaliana.</title>
        <authorList>
            <person name="Lin X."/>
            <person name="Kaul S."/>
            <person name="Rounsley S."/>
            <person name="Shea T.P."/>
            <person name="Benito M.I."/>
            <person name="Town C.D."/>
            <person name="Fujii C.Y."/>
            <person name="Mason T."/>
            <person name="Bowman C.L."/>
            <person name="Barnstead M."/>
            <person name="Feldblyum T.V."/>
            <person name="Buell C.R."/>
            <person name="Ketchum K.A."/>
            <person name="Lee J."/>
            <person name="Ronning C.M."/>
            <person name="Koo H.L."/>
            <person name="Moffat K.S."/>
            <person name="Cronin L.A."/>
            <person name="Shen M."/>
            <person name="Pai G."/>
            <person name="Van Aken S."/>
            <person name="Umayam L."/>
            <person name="Tallon L.J."/>
            <person name="Gill J.E."/>
            <person name="Adams M.D."/>
            <person name="Carrera A.J."/>
            <person name="Creasy T.H."/>
            <person name="Goodman H.M."/>
            <person name="Somerville C.R."/>
            <person name="Copenhaver G.P."/>
            <person name="Preuss D."/>
            <person name="Nierman W.C."/>
            <person name="White O."/>
            <person name="Eisen J.A."/>
            <person name="Salzberg S.L."/>
            <person name="Fraser C.M."/>
            <person name="Venter J.C."/>
        </authorList>
    </citation>
    <scope>NUCLEOTIDE SEQUENCE [LARGE SCALE GENOMIC DNA]</scope>
    <source>
        <strain>cv. Columbia</strain>
    </source>
</reference>
<protein>
    <submittedName>
        <fullName evidence="4">Uncharacterized protein At2g21350</fullName>
    </submittedName>
</protein>
<keyword evidence="1 2" id="KW-0694">RNA-binding</keyword>
<evidence type="ECO:0000256" key="1">
    <source>
        <dbReference type="ARBA" id="ARBA00022884"/>
    </source>
</evidence>
<dbReference type="Gene3D" id="3.30.110.60">
    <property type="entry name" value="YhbY-like"/>
    <property type="match status" value="1"/>
</dbReference>